<organism evidence="2 3">
    <name type="scientific">Pleurodeles waltl</name>
    <name type="common">Iberian ribbed newt</name>
    <dbReference type="NCBI Taxonomy" id="8319"/>
    <lineage>
        <taxon>Eukaryota</taxon>
        <taxon>Metazoa</taxon>
        <taxon>Chordata</taxon>
        <taxon>Craniata</taxon>
        <taxon>Vertebrata</taxon>
        <taxon>Euteleostomi</taxon>
        <taxon>Amphibia</taxon>
        <taxon>Batrachia</taxon>
        <taxon>Caudata</taxon>
        <taxon>Salamandroidea</taxon>
        <taxon>Salamandridae</taxon>
        <taxon>Pleurodelinae</taxon>
        <taxon>Pleurodeles</taxon>
    </lineage>
</organism>
<feature type="compositionally biased region" description="Polar residues" evidence="1">
    <location>
        <begin position="61"/>
        <end position="75"/>
    </location>
</feature>
<keyword evidence="3" id="KW-1185">Reference proteome</keyword>
<dbReference type="Proteomes" id="UP001066276">
    <property type="component" value="Chromosome 1_2"/>
</dbReference>
<comment type="caution">
    <text evidence="2">The sequence shown here is derived from an EMBL/GenBank/DDBJ whole genome shotgun (WGS) entry which is preliminary data.</text>
</comment>
<protein>
    <submittedName>
        <fullName evidence="2">Uncharacterized protein</fullName>
    </submittedName>
</protein>
<dbReference type="AlphaFoldDB" id="A0AAV7VW79"/>
<sequence length="113" mass="12727">MRNDFRGKEGSGNPSSECPGGDEKERRKMKKTTTSGAAIGGERGLWGTPEKLERTARVQRPAQQDPDSASGTRQRQCFLRGRERITRRQQHRKSGHALGRAWPWQVRSCSGHI</sequence>
<feature type="region of interest" description="Disordered" evidence="1">
    <location>
        <begin position="1"/>
        <end position="100"/>
    </location>
</feature>
<evidence type="ECO:0000256" key="1">
    <source>
        <dbReference type="SAM" id="MobiDB-lite"/>
    </source>
</evidence>
<proteinExistence type="predicted"/>
<dbReference type="EMBL" id="JANPWB010000002">
    <property type="protein sequence ID" value="KAJ1205955.1"/>
    <property type="molecule type" value="Genomic_DNA"/>
</dbReference>
<name>A0AAV7VW79_PLEWA</name>
<reference evidence="2" key="1">
    <citation type="journal article" date="2022" name="bioRxiv">
        <title>Sequencing and chromosome-scale assembly of the giantPleurodeles waltlgenome.</title>
        <authorList>
            <person name="Brown T."/>
            <person name="Elewa A."/>
            <person name="Iarovenko S."/>
            <person name="Subramanian E."/>
            <person name="Araus A.J."/>
            <person name="Petzold A."/>
            <person name="Susuki M."/>
            <person name="Suzuki K.-i.T."/>
            <person name="Hayashi T."/>
            <person name="Toyoda A."/>
            <person name="Oliveira C."/>
            <person name="Osipova E."/>
            <person name="Leigh N.D."/>
            <person name="Simon A."/>
            <person name="Yun M.H."/>
        </authorList>
    </citation>
    <scope>NUCLEOTIDE SEQUENCE</scope>
    <source>
        <strain evidence="2">20211129_DDA</strain>
        <tissue evidence="2">Liver</tissue>
    </source>
</reference>
<evidence type="ECO:0000313" key="3">
    <source>
        <dbReference type="Proteomes" id="UP001066276"/>
    </source>
</evidence>
<evidence type="ECO:0000313" key="2">
    <source>
        <dbReference type="EMBL" id="KAJ1205955.1"/>
    </source>
</evidence>
<gene>
    <name evidence="2" type="ORF">NDU88_001374</name>
</gene>
<accession>A0AAV7VW79</accession>